<gene>
    <name evidence="2" type="ORF">STVIR_7321</name>
</gene>
<dbReference type="EMBL" id="AMLP01000226">
    <property type="protein sequence ID" value="ELS51810.1"/>
    <property type="molecule type" value="Genomic_DNA"/>
</dbReference>
<organism evidence="2 3">
    <name type="scientific">Streptomyces viridochromogenes Tue57</name>
    <dbReference type="NCBI Taxonomy" id="1160705"/>
    <lineage>
        <taxon>Bacteria</taxon>
        <taxon>Bacillati</taxon>
        <taxon>Actinomycetota</taxon>
        <taxon>Actinomycetes</taxon>
        <taxon>Kitasatosporales</taxon>
        <taxon>Streptomycetaceae</taxon>
        <taxon>Streptomyces</taxon>
    </lineage>
</organism>
<dbReference type="Proteomes" id="UP000011205">
    <property type="component" value="Unassembled WGS sequence"/>
</dbReference>
<evidence type="ECO:0000313" key="3">
    <source>
        <dbReference type="Proteomes" id="UP000011205"/>
    </source>
</evidence>
<dbReference type="AlphaFoldDB" id="L8P5T7"/>
<evidence type="ECO:0000313" key="2">
    <source>
        <dbReference type="EMBL" id="ELS51810.1"/>
    </source>
</evidence>
<proteinExistence type="predicted"/>
<comment type="caution">
    <text evidence="2">The sequence shown here is derived from an EMBL/GenBank/DDBJ whole genome shotgun (WGS) entry which is preliminary data.</text>
</comment>
<feature type="compositionally biased region" description="Basic and acidic residues" evidence="1">
    <location>
        <begin position="1"/>
        <end position="12"/>
    </location>
</feature>
<name>L8P5T7_STRVR</name>
<protein>
    <submittedName>
        <fullName evidence="2">Uncharacterized protein</fullName>
    </submittedName>
</protein>
<accession>L8P5T7</accession>
<reference evidence="2 3" key="1">
    <citation type="journal article" date="2013" name="Genome Announc.">
        <title>Draft Genome Sequence of Streptomyces viridochromogenes Strain Tu57, Producer of Avilamycin.</title>
        <authorList>
            <person name="Gruning B.A."/>
            <person name="Erxleben A."/>
            <person name="Hahnlein A."/>
            <person name="Gunther S."/>
        </authorList>
    </citation>
    <scope>NUCLEOTIDE SEQUENCE [LARGE SCALE GENOMIC DNA]</scope>
    <source>
        <strain evidence="2 3">Tue57</strain>
    </source>
</reference>
<feature type="region of interest" description="Disordered" evidence="1">
    <location>
        <begin position="1"/>
        <end position="21"/>
    </location>
</feature>
<evidence type="ECO:0000256" key="1">
    <source>
        <dbReference type="SAM" id="MobiDB-lite"/>
    </source>
</evidence>
<sequence>MGVLAWKEDRGTGRATGAQEPELVPVTVEPPGDRWCALAWHGPSWRWI</sequence>